<evidence type="ECO:0000313" key="2">
    <source>
        <dbReference type="EMBL" id="MFC4905105.1"/>
    </source>
</evidence>
<feature type="region of interest" description="Disordered" evidence="1">
    <location>
        <begin position="82"/>
        <end position="110"/>
    </location>
</feature>
<accession>A0ABV9TLZ2</accession>
<reference evidence="3" key="1">
    <citation type="journal article" date="2019" name="Int. J. Syst. Evol. Microbiol.">
        <title>The Global Catalogue of Microorganisms (GCM) 10K type strain sequencing project: providing services to taxonomists for standard genome sequencing and annotation.</title>
        <authorList>
            <consortium name="The Broad Institute Genomics Platform"/>
            <consortium name="The Broad Institute Genome Sequencing Center for Infectious Disease"/>
            <person name="Wu L."/>
            <person name="Ma J."/>
        </authorList>
    </citation>
    <scope>NUCLEOTIDE SEQUENCE [LARGE SCALE GENOMIC DNA]</scope>
    <source>
        <strain evidence="3">CGMCC 4.6946</strain>
    </source>
</reference>
<dbReference type="RefSeq" id="WP_277551287.1">
    <property type="nucleotide sequence ID" value="NZ_JARAMH010000008.1"/>
</dbReference>
<evidence type="ECO:0000256" key="1">
    <source>
        <dbReference type="SAM" id="MobiDB-lite"/>
    </source>
</evidence>
<sequence>MADLFDFNHGGATHPGARAVVHPVADRRRHTVRYRVITETDEHIILDDCYPYDKRTGTMCGPAGRPTRHNRRVATEGSAMFASRSTAARGPDRQHAKAGPAYGRAQIPERAATDLRRLLQRG</sequence>
<gene>
    <name evidence="2" type="ORF">ACFPCS_16165</name>
</gene>
<organism evidence="2 3">
    <name type="scientific">Kocuria oceani</name>
    <dbReference type="NCBI Taxonomy" id="988827"/>
    <lineage>
        <taxon>Bacteria</taxon>
        <taxon>Bacillati</taxon>
        <taxon>Actinomycetota</taxon>
        <taxon>Actinomycetes</taxon>
        <taxon>Micrococcales</taxon>
        <taxon>Micrococcaceae</taxon>
        <taxon>Kocuria</taxon>
    </lineage>
</organism>
<evidence type="ECO:0000313" key="3">
    <source>
        <dbReference type="Proteomes" id="UP001595797"/>
    </source>
</evidence>
<protein>
    <submittedName>
        <fullName evidence="2">Uncharacterized protein</fullName>
    </submittedName>
</protein>
<keyword evidence="3" id="KW-1185">Reference proteome</keyword>
<proteinExistence type="predicted"/>
<dbReference type="EMBL" id="JBHSIW010000024">
    <property type="protein sequence ID" value="MFC4905105.1"/>
    <property type="molecule type" value="Genomic_DNA"/>
</dbReference>
<name>A0ABV9TLZ2_9MICC</name>
<dbReference type="Proteomes" id="UP001595797">
    <property type="component" value="Unassembled WGS sequence"/>
</dbReference>
<comment type="caution">
    <text evidence="2">The sequence shown here is derived from an EMBL/GenBank/DDBJ whole genome shotgun (WGS) entry which is preliminary data.</text>
</comment>